<evidence type="ECO:0000313" key="3">
    <source>
        <dbReference type="Proteomes" id="UP000663828"/>
    </source>
</evidence>
<keyword evidence="3" id="KW-1185">Reference proteome</keyword>
<proteinExistence type="predicted"/>
<comment type="caution">
    <text evidence="1">The sequence shown here is derived from an EMBL/GenBank/DDBJ whole genome shotgun (WGS) entry which is preliminary data.</text>
</comment>
<organism evidence="1 3">
    <name type="scientific">Adineta ricciae</name>
    <name type="common">Rotifer</name>
    <dbReference type="NCBI Taxonomy" id="249248"/>
    <lineage>
        <taxon>Eukaryota</taxon>
        <taxon>Metazoa</taxon>
        <taxon>Spiralia</taxon>
        <taxon>Gnathifera</taxon>
        <taxon>Rotifera</taxon>
        <taxon>Eurotatoria</taxon>
        <taxon>Bdelloidea</taxon>
        <taxon>Adinetida</taxon>
        <taxon>Adinetidae</taxon>
        <taxon>Adineta</taxon>
    </lineage>
</organism>
<dbReference type="Proteomes" id="UP000663828">
    <property type="component" value="Unassembled WGS sequence"/>
</dbReference>
<accession>A0A814T048</accession>
<dbReference type="AlphaFoldDB" id="A0A814T048"/>
<evidence type="ECO:0000313" key="2">
    <source>
        <dbReference type="EMBL" id="CAF1471233.1"/>
    </source>
</evidence>
<evidence type="ECO:0000313" key="1">
    <source>
        <dbReference type="EMBL" id="CAF1154835.1"/>
    </source>
</evidence>
<gene>
    <name evidence="2" type="ORF">EDS130_LOCUS40808</name>
    <name evidence="1" type="ORF">XAT740_LOCUS21151</name>
</gene>
<dbReference type="OrthoDB" id="10537406at2759"/>
<sequence>MENNFHHGHYEIVFYSINPYRRKEFPLKWKIDESNYLKNHKNNFNSVRHVRISSSDSLLSSNHHFPNATELTLENISCNHSDSLINHLKQSISLENVSKLNIMSMKYSFGKVIELLSLIPNINTLEISRIFIDLTQIDQIENSESFQRVSKRTRIRNVIITRINQVEEIQFLFNLCSQIQICQIHRCQNCTASIVRLLTAKNIDIAPNLVSLHIGTDDKSYLYRLDIVIRSGKLINDWNVNLQQNLIHLWK</sequence>
<dbReference type="EMBL" id="CAJNOJ010000507">
    <property type="protein sequence ID" value="CAF1471233.1"/>
    <property type="molecule type" value="Genomic_DNA"/>
</dbReference>
<reference evidence="1" key="1">
    <citation type="submission" date="2021-02" db="EMBL/GenBank/DDBJ databases">
        <authorList>
            <person name="Nowell W R."/>
        </authorList>
    </citation>
    <scope>NUCLEOTIDE SEQUENCE</scope>
</reference>
<dbReference type="EMBL" id="CAJNOR010001506">
    <property type="protein sequence ID" value="CAF1154835.1"/>
    <property type="molecule type" value="Genomic_DNA"/>
</dbReference>
<dbReference type="Proteomes" id="UP000663852">
    <property type="component" value="Unassembled WGS sequence"/>
</dbReference>
<name>A0A814T048_ADIRI</name>
<protein>
    <submittedName>
        <fullName evidence="1">Uncharacterized protein</fullName>
    </submittedName>
</protein>